<dbReference type="Pfam" id="PF13873">
    <property type="entry name" value="Myb_DNA-bind_5"/>
    <property type="match status" value="1"/>
</dbReference>
<evidence type="ECO:0000259" key="2">
    <source>
        <dbReference type="Pfam" id="PF13873"/>
    </source>
</evidence>
<feature type="domain" description="Myb/SANT-like DNA-binding" evidence="2">
    <location>
        <begin position="2"/>
        <end position="55"/>
    </location>
</feature>
<comment type="caution">
    <text evidence="3">The sequence shown here is derived from an EMBL/GenBank/DDBJ whole genome shotgun (WGS) entry which is preliminary data.</text>
</comment>
<protein>
    <submittedName>
        <fullName evidence="3">Myb/SANT-like DNA-binding domain-containing protein 4</fullName>
    </submittedName>
</protein>
<reference evidence="3 4" key="1">
    <citation type="submission" date="2022-01" db="EMBL/GenBank/DDBJ databases">
        <title>A high-quality chromosome-level genome assembly of rohu carp, Labeo rohita.</title>
        <authorList>
            <person name="Arick M.A. II"/>
            <person name="Hsu C.-Y."/>
            <person name="Magbanua Z."/>
            <person name="Pechanova O."/>
            <person name="Grover C."/>
            <person name="Miller E."/>
            <person name="Thrash A."/>
            <person name="Ezzel L."/>
            <person name="Alam S."/>
            <person name="Benzie J."/>
            <person name="Hamilton M."/>
            <person name="Karsi A."/>
            <person name="Lawrence M.L."/>
            <person name="Peterson D.G."/>
        </authorList>
    </citation>
    <scope>NUCLEOTIDE SEQUENCE [LARGE SCALE GENOMIC DNA]</scope>
    <source>
        <strain evidence="4">BAU-BD-2019</strain>
        <tissue evidence="3">Blood</tissue>
    </source>
</reference>
<keyword evidence="4" id="KW-1185">Reference proteome</keyword>
<dbReference type="PANTHER" id="PTHR23098">
    <property type="entry name" value="AGAP001331-PA-RELATED"/>
    <property type="match status" value="1"/>
</dbReference>
<gene>
    <name evidence="3" type="ORF">H4Q32_025277</name>
</gene>
<dbReference type="Proteomes" id="UP000830375">
    <property type="component" value="Unassembled WGS sequence"/>
</dbReference>
<feature type="region of interest" description="Disordered" evidence="1">
    <location>
        <begin position="119"/>
        <end position="172"/>
    </location>
</feature>
<evidence type="ECO:0000256" key="1">
    <source>
        <dbReference type="SAM" id="MobiDB-lite"/>
    </source>
</evidence>
<organism evidence="3 4">
    <name type="scientific">Labeo rohita</name>
    <name type="common">Indian major carp</name>
    <name type="synonym">Cyprinus rohita</name>
    <dbReference type="NCBI Taxonomy" id="84645"/>
    <lineage>
        <taxon>Eukaryota</taxon>
        <taxon>Metazoa</taxon>
        <taxon>Chordata</taxon>
        <taxon>Craniata</taxon>
        <taxon>Vertebrata</taxon>
        <taxon>Euteleostomi</taxon>
        <taxon>Actinopterygii</taxon>
        <taxon>Neopterygii</taxon>
        <taxon>Teleostei</taxon>
        <taxon>Ostariophysi</taxon>
        <taxon>Cypriniformes</taxon>
        <taxon>Cyprinidae</taxon>
        <taxon>Labeoninae</taxon>
        <taxon>Labeonini</taxon>
        <taxon>Labeo</taxon>
    </lineage>
</organism>
<evidence type="ECO:0000313" key="4">
    <source>
        <dbReference type="Proteomes" id="UP000830375"/>
    </source>
</evidence>
<evidence type="ECO:0000313" key="3">
    <source>
        <dbReference type="EMBL" id="KAI2645928.1"/>
    </source>
</evidence>
<feature type="compositionally biased region" description="Polar residues" evidence="1">
    <location>
        <begin position="163"/>
        <end position="172"/>
    </location>
</feature>
<dbReference type="PANTHER" id="PTHR23098:SF23">
    <property type="entry name" value="MYB-RELATED TRANSCRIPTION FACTOR, PARTNER OF PROFILIN-LIKE ISOFORM X2-RELATED"/>
    <property type="match status" value="1"/>
</dbReference>
<dbReference type="InterPro" id="IPR028002">
    <property type="entry name" value="Myb_DNA-bind_5"/>
</dbReference>
<feature type="compositionally biased region" description="Acidic residues" evidence="1">
    <location>
        <begin position="126"/>
        <end position="137"/>
    </location>
</feature>
<feature type="region of interest" description="Disordered" evidence="1">
    <location>
        <begin position="47"/>
        <end position="72"/>
    </location>
</feature>
<dbReference type="EMBL" id="JACTAM010002123">
    <property type="protein sequence ID" value="KAI2645928.1"/>
    <property type="molecule type" value="Genomic_DNA"/>
</dbReference>
<proteinExistence type="predicted"/>
<sequence length="307" mass="34163">MKKSNTAASAKERELAWQKITDRVNACNPSGARRTLSQVKMKHKNILQKANRKKAEARLTGGGPPPPPLTPSEELALSLNKGRPVVDGIPGGTSSHTPCTTSNMVKYTDRGIVLLDPTERTQSVTVDEDDEDDDEETTSAVTEVDNAGRSTEYIPGDLPTDEGPSTSMHNLSSLPAKELYKVHLQKQIRKSDMEMDLIQLQMEEKRLSIKKATLEIELLEHRLKGFLWAIFFNTSRVALSSYSGNVVKYNTSHYDVACPLWTDPEPTQTLKPRLEDPYGHLHLGPCSAVSQVKACLWSRIRFRVGCH</sequence>
<name>A0ABQ8L8G8_LABRO</name>
<accession>A0ABQ8L8G8</accession>